<evidence type="ECO:0000256" key="12">
    <source>
        <dbReference type="ARBA" id="ARBA00047527"/>
    </source>
</evidence>
<dbReference type="InterPro" id="IPR050068">
    <property type="entry name" value="MurA_subfamily"/>
</dbReference>
<evidence type="ECO:0000256" key="4">
    <source>
        <dbReference type="ARBA" id="ARBA00022618"/>
    </source>
</evidence>
<feature type="binding site" evidence="13">
    <location>
        <begin position="27"/>
        <end position="28"/>
    </location>
    <ligand>
        <name>phosphoenolpyruvate</name>
        <dbReference type="ChEBI" id="CHEBI:58702"/>
    </ligand>
</feature>
<name>A0A365H392_9ACTN</name>
<keyword evidence="7 13" id="KW-0573">Peptidoglycan synthesis</keyword>
<comment type="pathway">
    <text evidence="2 13">Cell wall biogenesis; peptidoglycan biosynthesis.</text>
</comment>
<keyword evidence="8 13" id="KW-0131">Cell cycle</keyword>
<dbReference type="GO" id="GO:0009252">
    <property type="term" value="P:peptidoglycan biosynthetic process"/>
    <property type="evidence" value="ECO:0007669"/>
    <property type="project" value="UniProtKB-UniRule"/>
</dbReference>
<keyword evidence="13" id="KW-0670">Pyruvate</keyword>
<keyword evidence="3 13" id="KW-0963">Cytoplasm</keyword>
<keyword evidence="6 13" id="KW-0133">Cell shape</keyword>
<dbReference type="GO" id="GO:0008760">
    <property type="term" value="F:UDP-N-acetylglucosamine 1-carboxyvinyltransferase activity"/>
    <property type="evidence" value="ECO:0007669"/>
    <property type="project" value="UniProtKB-UniRule"/>
</dbReference>
<accession>A0A365H392</accession>
<dbReference type="AlphaFoldDB" id="A0A365H392"/>
<keyword evidence="5 13" id="KW-0808">Transferase</keyword>
<dbReference type="CDD" id="cd01555">
    <property type="entry name" value="UdpNAET"/>
    <property type="match status" value="1"/>
</dbReference>
<dbReference type="Gene3D" id="3.65.10.10">
    <property type="entry name" value="Enolpyruvate transferase domain"/>
    <property type="match status" value="2"/>
</dbReference>
<evidence type="ECO:0000256" key="6">
    <source>
        <dbReference type="ARBA" id="ARBA00022960"/>
    </source>
</evidence>
<dbReference type="HAMAP" id="MF_00111">
    <property type="entry name" value="MurA"/>
    <property type="match status" value="1"/>
</dbReference>
<evidence type="ECO:0000256" key="1">
    <source>
        <dbReference type="ARBA" id="ARBA00004496"/>
    </source>
</evidence>
<gene>
    <name evidence="13 15" type="primary">murA</name>
    <name evidence="15" type="ORF">DPM19_17940</name>
</gene>
<evidence type="ECO:0000256" key="11">
    <source>
        <dbReference type="ARBA" id="ARBA00038367"/>
    </source>
</evidence>
<protein>
    <recommendedName>
        <fullName evidence="13">UDP-N-acetylglucosamine 1-carboxyvinyltransferase</fullName>
        <ecNumber evidence="13">2.5.1.7</ecNumber>
    </recommendedName>
    <alternativeName>
        <fullName evidence="13">Enoylpyruvate transferase</fullName>
    </alternativeName>
    <alternativeName>
        <fullName evidence="13">UDP-N-acetylglucosamine enolpyruvyl transferase</fullName>
        <shortName evidence="13">EPT</shortName>
    </alternativeName>
</protein>
<dbReference type="PANTHER" id="PTHR43783">
    <property type="entry name" value="UDP-N-ACETYLGLUCOSAMINE 1-CARBOXYVINYLTRANSFERASE"/>
    <property type="match status" value="1"/>
</dbReference>
<dbReference type="GO" id="GO:0071555">
    <property type="term" value="P:cell wall organization"/>
    <property type="evidence" value="ECO:0007669"/>
    <property type="project" value="UniProtKB-KW"/>
</dbReference>
<dbReference type="GO" id="GO:0005737">
    <property type="term" value="C:cytoplasm"/>
    <property type="evidence" value="ECO:0007669"/>
    <property type="project" value="UniProtKB-SubCell"/>
</dbReference>
<sequence>MSMGDEVRYRVRGGNRLQGTVFVQGAKNAVLPMIGASLMASKGRTVLRNVPIIEDVRRAVELARAIGAKAELHEAERTLVIDASTLSSPVLPADIASRFRGSFLFVPALLHRLGEAVIEGVGGCNLGSRNLDFHYNGFKRMGATVTEHVADNGDGLIHIKAGDLRGATLYCDTPSHTGTENLIMAAALAQGTTLIKNCALEPEVLDNIEILQRMGAQIKGGGTGFITVEGVDELHAVEHTVMPDRIDAGVFVMAAAITGGEMGLVGASLEHLGVAADKLEQMGVEFHQEGAVLQVRRDRPLRPINVITDEYPGFATDLQSPIMALSCLADGPSYIYERIFDGRFKLAEELTKMGASIEVDGNRAKVNGSTPLRGAEVVAHDLRTGSALVLAGLAASDETVITSAYYLDRGHAHIAERLSMMGADITREAA</sequence>
<evidence type="ECO:0000256" key="2">
    <source>
        <dbReference type="ARBA" id="ARBA00004752"/>
    </source>
</evidence>
<feature type="domain" description="Enolpyruvate transferase" evidence="14">
    <location>
        <begin position="11"/>
        <end position="418"/>
    </location>
</feature>
<dbReference type="NCBIfam" id="NF006873">
    <property type="entry name" value="PRK09369.1"/>
    <property type="match status" value="1"/>
</dbReference>
<evidence type="ECO:0000256" key="7">
    <source>
        <dbReference type="ARBA" id="ARBA00022984"/>
    </source>
</evidence>
<feature type="active site" description="Proton donor" evidence="13">
    <location>
        <position position="124"/>
    </location>
</feature>
<evidence type="ECO:0000256" key="10">
    <source>
        <dbReference type="ARBA" id="ARBA00037534"/>
    </source>
</evidence>
<feature type="binding site" evidence="13">
    <location>
        <position position="339"/>
    </location>
    <ligand>
        <name>UDP-N-acetyl-alpha-D-glucosamine</name>
        <dbReference type="ChEBI" id="CHEBI:57705"/>
    </ligand>
</feature>
<dbReference type="GO" id="GO:0019277">
    <property type="term" value="P:UDP-N-acetylgalactosamine biosynthetic process"/>
    <property type="evidence" value="ECO:0007669"/>
    <property type="project" value="InterPro"/>
</dbReference>
<evidence type="ECO:0000256" key="8">
    <source>
        <dbReference type="ARBA" id="ARBA00023306"/>
    </source>
</evidence>
<evidence type="ECO:0000256" key="13">
    <source>
        <dbReference type="HAMAP-Rule" id="MF_00111"/>
    </source>
</evidence>
<dbReference type="InterPro" id="IPR036968">
    <property type="entry name" value="Enolpyruvate_Tfrase_sf"/>
</dbReference>
<organism evidence="15 16">
    <name type="scientific">Actinomadura craniellae</name>
    <dbReference type="NCBI Taxonomy" id="2231787"/>
    <lineage>
        <taxon>Bacteria</taxon>
        <taxon>Bacillati</taxon>
        <taxon>Actinomycetota</taxon>
        <taxon>Actinomycetes</taxon>
        <taxon>Streptosporangiales</taxon>
        <taxon>Thermomonosporaceae</taxon>
        <taxon>Actinomadura</taxon>
    </lineage>
</organism>
<evidence type="ECO:0000313" key="16">
    <source>
        <dbReference type="Proteomes" id="UP000251891"/>
    </source>
</evidence>
<dbReference type="Proteomes" id="UP000251891">
    <property type="component" value="Unassembled WGS sequence"/>
</dbReference>
<evidence type="ECO:0000256" key="5">
    <source>
        <dbReference type="ARBA" id="ARBA00022679"/>
    </source>
</evidence>
<dbReference type="SUPFAM" id="SSF55205">
    <property type="entry name" value="EPT/RTPC-like"/>
    <property type="match status" value="1"/>
</dbReference>
<feature type="modified residue" description="2-(S-cysteinyl)pyruvic acid O-phosphothioketal" evidence="13">
    <location>
        <position position="124"/>
    </location>
</feature>
<dbReference type="NCBIfam" id="TIGR01072">
    <property type="entry name" value="murA"/>
    <property type="match status" value="1"/>
</dbReference>
<dbReference type="InterPro" id="IPR013792">
    <property type="entry name" value="RNA3'P_cycl/enolpyr_Trfase_a/b"/>
</dbReference>
<proteinExistence type="inferred from homology"/>
<evidence type="ECO:0000256" key="3">
    <source>
        <dbReference type="ARBA" id="ARBA00022490"/>
    </source>
</evidence>
<dbReference type="PANTHER" id="PTHR43783:SF1">
    <property type="entry name" value="UDP-N-ACETYLGLUCOSAMINE 1-CARBOXYVINYLTRANSFERASE"/>
    <property type="match status" value="1"/>
</dbReference>
<comment type="catalytic activity">
    <reaction evidence="12 13">
        <text>phosphoenolpyruvate + UDP-N-acetyl-alpha-D-glucosamine = UDP-N-acetyl-3-O-(1-carboxyvinyl)-alpha-D-glucosamine + phosphate</text>
        <dbReference type="Rhea" id="RHEA:18681"/>
        <dbReference type="ChEBI" id="CHEBI:43474"/>
        <dbReference type="ChEBI" id="CHEBI:57705"/>
        <dbReference type="ChEBI" id="CHEBI:58702"/>
        <dbReference type="ChEBI" id="CHEBI:68483"/>
        <dbReference type="EC" id="2.5.1.7"/>
    </reaction>
</comment>
<comment type="caution">
    <text evidence="15">The sequence shown here is derived from an EMBL/GenBank/DDBJ whole genome shotgun (WGS) entry which is preliminary data.</text>
</comment>
<keyword evidence="16" id="KW-1185">Reference proteome</keyword>
<dbReference type="InterPro" id="IPR005750">
    <property type="entry name" value="UDP_GlcNAc_COvinyl_MurA"/>
</dbReference>
<dbReference type="EMBL" id="QLYX01000008">
    <property type="protein sequence ID" value="RAY13561.1"/>
    <property type="molecule type" value="Genomic_DNA"/>
</dbReference>
<dbReference type="GO" id="GO:0008360">
    <property type="term" value="P:regulation of cell shape"/>
    <property type="evidence" value="ECO:0007669"/>
    <property type="project" value="UniProtKB-KW"/>
</dbReference>
<evidence type="ECO:0000313" key="15">
    <source>
        <dbReference type="EMBL" id="RAY13561.1"/>
    </source>
</evidence>
<dbReference type="EC" id="2.5.1.7" evidence="13"/>
<feature type="binding site" evidence="13">
    <location>
        <position position="100"/>
    </location>
    <ligand>
        <name>UDP-N-acetyl-alpha-D-glucosamine</name>
        <dbReference type="ChEBI" id="CHEBI:57705"/>
    </ligand>
</feature>
<comment type="subcellular location">
    <subcellularLocation>
        <location evidence="1 13">Cytoplasm</location>
    </subcellularLocation>
</comment>
<keyword evidence="4 13" id="KW-0132">Cell division</keyword>
<dbReference type="InterPro" id="IPR001986">
    <property type="entry name" value="Enolpyruvate_Tfrase_dom"/>
</dbReference>
<reference evidence="15 16" key="1">
    <citation type="submission" date="2018-06" db="EMBL/GenBank/DDBJ databases">
        <title>Actinomadura craniellae sp. nov. isolated from marine sponge Craniella sp.</title>
        <authorList>
            <person name="Li L."/>
            <person name="Xu Q.H."/>
            <person name="Lin H.W."/>
            <person name="Lu Y.H."/>
        </authorList>
    </citation>
    <scope>NUCLEOTIDE SEQUENCE [LARGE SCALE GENOMIC DNA]</scope>
    <source>
        <strain evidence="15 16">LHW63021</strain>
    </source>
</reference>
<keyword evidence="9 13" id="KW-0961">Cell wall biogenesis/degradation</keyword>
<comment type="function">
    <text evidence="10 13">Cell wall formation. Adds enolpyruvyl to UDP-N-acetylglucosamine.</text>
</comment>
<dbReference type="RefSeq" id="WP_111869102.1">
    <property type="nucleotide sequence ID" value="NZ_QLYX01000008.1"/>
</dbReference>
<comment type="caution">
    <text evidence="13">Lacks conserved residue(s) required for the propagation of feature annotation.</text>
</comment>
<dbReference type="GO" id="GO:0051301">
    <property type="term" value="P:cell division"/>
    <property type="evidence" value="ECO:0007669"/>
    <property type="project" value="UniProtKB-KW"/>
</dbReference>
<comment type="similarity">
    <text evidence="11 13">Belongs to the EPSP synthase family. MurA subfamily.</text>
</comment>
<dbReference type="OrthoDB" id="9803760at2"/>
<dbReference type="UniPathway" id="UPA00219"/>
<evidence type="ECO:0000259" key="14">
    <source>
        <dbReference type="Pfam" id="PF00275"/>
    </source>
</evidence>
<feature type="binding site" evidence="13">
    <location>
        <position position="317"/>
    </location>
    <ligand>
        <name>UDP-N-acetyl-alpha-D-glucosamine</name>
        <dbReference type="ChEBI" id="CHEBI:57705"/>
    </ligand>
</feature>
<dbReference type="Pfam" id="PF00275">
    <property type="entry name" value="EPSP_synthase"/>
    <property type="match status" value="1"/>
</dbReference>
<evidence type="ECO:0000256" key="9">
    <source>
        <dbReference type="ARBA" id="ARBA00023316"/>
    </source>
</evidence>